<evidence type="ECO:0000256" key="2">
    <source>
        <dbReference type="ARBA" id="ARBA00009622"/>
    </source>
</evidence>
<evidence type="ECO:0000256" key="8">
    <source>
        <dbReference type="ARBA" id="ARBA00023175"/>
    </source>
</evidence>
<dbReference type="InterPro" id="IPR002151">
    <property type="entry name" value="Kinesin_light"/>
</dbReference>
<protein>
    <recommendedName>
        <fullName evidence="12">TPR-like protein</fullName>
    </recommendedName>
</protein>
<dbReference type="InterPro" id="IPR019734">
    <property type="entry name" value="TPR_rpt"/>
</dbReference>
<evidence type="ECO:0000256" key="9">
    <source>
        <dbReference type="ARBA" id="ARBA00023212"/>
    </source>
</evidence>
<dbReference type="Gene3D" id="1.25.40.10">
    <property type="entry name" value="Tetratricopeptide repeat domain"/>
    <property type="match status" value="2"/>
</dbReference>
<keyword evidence="3" id="KW-0963">Cytoplasm</keyword>
<evidence type="ECO:0008006" key="12">
    <source>
        <dbReference type="Google" id="ProtNLM"/>
    </source>
</evidence>
<comment type="similarity">
    <text evidence="2">Belongs to the kinesin light chain family.</text>
</comment>
<keyword evidence="11" id="KW-1185">Reference proteome</keyword>
<keyword evidence="7" id="KW-0175">Coiled coil</keyword>
<dbReference type="InterPro" id="IPR011990">
    <property type="entry name" value="TPR-like_helical_dom_sf"/>
</dbReference>
<dbReference type="EMBL" id="JBEFKJ010000008">
    <property type="protein sequence ID" value="KAL2044653.1"/>
    <property type="molecule type" value="Genomic_DNA"/>
</dbReference>
<keyword evidence="8" id="KW-0505">Motor protein</keyword>
<dbReference type="Pfam" id="PF13424">
    <property type="entry name" value="TPR_12"/>
    <property type="match status" value="1"/>
</dbReference>
<dbReference type="Pfam" id="PF13374">
    <property type="entry name" value="TPR_10"/>
    <property type="match status" value="2"/>
</dbReference>
<dbReference type="SMART" id="SM00028">
    <property type="entry name" value="TPR"/>
    <property type="match status" value="4"/>
</dbReference>
<evidence type="ECO:0000256" key="7">
    <source>
        <dbReference type="ARBA" id="ARBA00023054"/>
    </source>
</evidence>
<evidence type="ECO:0000256" key="5">
    <source>
        <dbReference type="ARBA" id="ARBA00022737"/>
    </source>
</evidence>
<dbReference type="SUPFAM" id="SSF48452">
    <property type="entry name" value="TPR-like"/>
    <property type="match status" value="2"/>
</dbReference>
<accession>A0ABR4AFS8</accession>
<dbReference type="PANTHER" id="PTHR45783:SF3">
    <property type="entry name" value="KINESIN LIGHT CHAIN"/>
    <property type="match status" value="1"/>
</dbReference>
<keyword evidence="4" id="KW-0493">Microtubule</keyword>
<evidence type="ECO:0000313" key="11">
    <source>
        <dbReference type="Proteomes" id="UP001590950"/>
    </source>
</evidence>
<comment type="caution">
    <text evidence="10">The sequence shown here is derived from an EMBL/GenBank/DDBJ whole genome shotgun (WGS) entry which is preliminary data.</text>
</comment>
<evidence type="ECO:0000256" key="6">
    <source>
        <dbReference type="ARBA" id="ARBA00022803"/>
    </source>
</evidence>
<dbReference type="Proteomes" id="UP001590950">
    <property type="component" value="Unassembled WGS sequence"/>
</dbReference>
<comment type="subcellular location">
    <subcellularLocation>
        <location evidence="1">Cytoplasm</location>
        <location evidence="1">Cytoskeleton</location>
    </subcellularLocation>
</comment>
<name>A0ABR4AFS8_9LECA</name>
<proteinExistence type="inferred from homology"/>
<evidence type="ECO:0000256" key="3">
    <source>
        <dbReference type="ARBA" id="ARBA00022490"/>
    </source>
</evidence>
<keyword evidence="9" id="KW-0206">Cytoskeleton</keyword>
<evidence type="ECO:0000313" key="10">
    <source>
        <dbReference type="EMBL" id="KAL2044653.1"/>
    </source>
</evidence>
<evidence type="ECO:0000256" key="1">
    <source>
        <dbReference type="ARBA" id="ARBA00004245"/>
    </source>
</evidence>
<sequence>MALGTLNGFALIIQDIGRETYTIHPLVQASVHYWLEQRKEKAEYASRALQLLAEEFPNGKHEHKERCESLLAHAQAVLCYDFVSEDDLRHCGALLYNVGWFNVQQGRYASAYREASEAYKINQEHLGEDATTTLSSLSLLASVLWDQGKYEAAEEMNRRALEGHEKALGVEHPDTLTSVSNLAAVLRDQGKYEAAEEMNRRALERREKMLGVEHPDTLTSVSNLAAVLRDQGKYEAAEEMNRRALEGHEKVLGAEHPETLTSVYCLAYRFHTQRRYKDALILYLRASAGFSKSLGPDHPATQKCSQTYTSMVTEMEGQDIDI</sequence>
<evidence type="ECO:0000256" key="4">
    <source>
        <dbReference type="ARBA" id="ARBA00022701"/>
    </source>
</evidence>
<keyword evidence="6" id="KW-0802">TPR repeat</keyword>
<keyword evidence="5" id="KW-0677">Repeat</keyword>
<gene>
    <name evidence="10" type="ORF">N7G274_002427</name>
</gene>
<organism evidence="10 11">
    <name type="scientific">Stereocaulon virgatum</name>
    <dbReference type="NCBI Taxonomy" id="373712"/>
    <lineage>
        <taxon>Eukaryota</taxon>
        <taxon>Fungi</taxon>
        <taxon>Dikarya</taxon>
        <taxon>Ascomycota</taxon>
        <taxon>Pezizomycotina</taxon>
        <taxon>Lecanoromycetes</taxon>
        <taxon>OSLEUM clade</taxon>
        <taxon>Lecanoromycetidae</taxon>
        <taxon>Lecanorales</taxon>
        <taxon>Lecanorineae</taxon>
        <taxon>Stereocaulaceae</taxon>
        <taxon>Stereocaulon</taxon>
    </lineage>
</organism>
<dbReference type="PANTHER" id="PTHR45783">
    <property type="entry name" value="KINESIN LIGHT CHAIN"/>
    <property type="match status" value="1"/>
</dbReference>
<reference evidence="10 11" key="1">
    <citation type="submission" date="2024-09" db="EMBL/GenBank/DDBJ databases">
        <title>Rethinking Asexuality: The Enigmatic Case of Functional Sexual Genes in Lepraria (Stereocaulaceae).</title>
        <authorList>
            <person name="Doellman M."/>
            <person name="Sun Y."/>
            <person name="Barcenas-Pena A."/>
            <person name="Lumbsch H.T."/>
            <person name="Grewe F."/>
        </authorList>
    </citation>
    <scope>NUCLEOTIDE SEQUENCE [LARGE SCALE GENOMIC DNA]</scope>
    <source>
        <strain evidence="10 11">Mercado 3170</strain>
    </source>
</reference>